<dbReference type="EMBL" id="CAEKDK010000002">
    <property type="protein sequence ID" value="CAB4268701.1"/>
    <property type="molecule type" value="Genomic_DNA"/>
</dbReference>
<dbReference type="AlphaFoldDB" id="A0A6J5TXC9"/>
<accession>A0A6J5TXC9</accession>
<organism evidence="2 3">
    <name type="scientific">Prunus armeniaca</name>
    <name type="common">Apricot</name>
    <name type="synonym">Armeniaca vulgaris</name>
    <dbReference type="NCBI Taxonomy" id="36596"/>
    <lineage>
        <taxon>Eukaryota</taxon>
        <taxon>Viridiplantae</taxon>
        <taxon>Streptophyta</taxon>
        <taxon>Embryophyta</taxon>
        <taxon>Tracheophyta</taxon>
        <taxon>Spermatophyta</taxon>
        <taxon>Magnoliopsida</taxon>
        <taxon>eudicotyledons</taxon>
        <taxon>Gunneridae</taxon>
        <taxon>Pentapetalae</taxon>
        <taxon>rosids</taxon>
        <taxon>fabids</taxon>
        <taxon>Rosales</taxon>
        <taxon>Rosaceae</taxon>
        <taxon>Amygdaloideae</taxon>
        <taxon>Amygdaleae</taxon>
        <taxon>Prunus</taxon>
    </lineage>
</organism>
<feature type="domain" description="Endonuclease/exonuclease/phosphatase" evidence="1">
    <location>
        <begin position="13"/>
        <end position="183"/>
    </location>
</feature>
<dbReference type="InterPro" id="IPR005135">
    <property type="entry name" value="Endo/exonuclease/phosphatase"/>
</dbReference>
<dbReference type="PANTHER" id="PTHR33710">
    <property type="entry name" value="BNAC02G09200D PROTEIN"/>
    <property type="match status" value="1"/>
</dbReference>
<evidence type="ECO:0000259" key="1">
    <source>
        <dbReference type="Pfam" id="PF03372"/>
    </source>
</evidence>
<sequence length="367" mass="42379">MTISSLKEQVRLQTSDIVVLLETKNRSQRYGYLKRQLGMQFMHAVEPRGLSGGLCLFWKEMSQDEENGAKWCFFAVYASTDERVRRSQWQILQDRMAQCQEACLLMGDFNDIMDVSEKRGGLPRTERSLYDFSMFVVNSHLLDLGYVGHPFTWRNKQQEGGIMERLDRGFGNDQWVTLYPAATVHHVVVPGSNHGDSEECRKVVEERWCRQFPGSRGLQISGKLCWVRKGILDWRRSEWRISKATIALLQQQLKATYLAPDFDRDEVLQLESSLKEAFWEEEEIFTMCSPSNIEYITDCVQPRVTMQQSLTPQISSEEIWLAVKSLNPTKSPGPDGFTGKFFQQYWDVVGEDISGMVKSFFSLREAS</sequence>
<dbReference type="GO" id="GO:0003824">
    <property type="term" value="F:catalytic activity"/>
    <property type="evidence" value="ECO:0007669"/>
    <property type="project" value="InterPro"/>
</dbReference>
<evidence type="ECO:0000313" key="2">
    <source>
        <dbReference type="EMBL" id="CAB4268701.1"/>
    </source>
</evidence>
<dbReference type="PANTHER" id="PTHR33710:SF71">
    <property type="entry name" value="ENDONUCLEASE_EXONUCLEASE_PHOSPHATASE DOMAIN-CONTAINING PROTEIN"/>
    <property type="match status" value="1"/>
</dbReference>
<dbReference type="Gene3D" id="3.60.10.10">
    <property type="entry name" value="Endonuclease/exonuclease/phosphatase"/>
    <property type="match status" value="1"/>
</dbReference>
<evidence type="ECO:0000313" key="3">
    <source>
        <dbReference type="Proteomes" id="UP000507222"/>
    </source>
</evidence>
<dbReference type="Proteomes" id="UP000507222">
    <property type="component" value="Unassembled WGS sequence"/>
</dbReference>
<name>A0A6J5TXC9_PRUAR</name>
<reference evidence="2 3" key="1">
    <citation type="submission" date="2020-05" db="EMBL/GenBank/DDBJ databases">
        <authorList>
            <person name="Campoy J."/>
            <person name="Schneeberger K."/>
            <person name="Spophaly S."/>
        </authorList>
    </citation>
    <scope>NUCLEOTIDE SEQUENCE [LARGE SCALE GENOMIC DNA]</scope>
    <source>
        <strain evidence="2">PruArmRojPasFocal</strain>
    </source>
</reference>
<dbReference type="Pfam" id="PF03372">
    <property type="entry name" value="Exo_endo_phos"/>
    <property type="match status" value="1"/>
</dbReference>
<dbReference type="SUPFAM" id="SSF56219">
    <property type="entry name" value="DNase I-like"/>
    <property type="match status" value="1"/>
</dbReference>
<protein>
    <recommendedName>
        <fullName evidence="1">Endonuclease/exonuclease/phosphatase domain-containing protein</fullName>
    </recommendedName>
</protein>
<gene>
    <name evidence="2" type="ORF">CURHAP_LOCUS12860</name>
</gene>
<proteinExistence type="predicted"/>
<dbReference type="InterPro" id="IPR036691">
    <property type="entry name" value="Endo/exonu/phosph_ase_sf"/>
</dbReference>